<comment type="caution">
    <text evidence="1">The sequence shown here is derived from an EMBL/GenBank/DDBJ whole genome shotgun (WGS) entry which is preliminary data.</text>
</comment>
<dbReference type="Proteomes" id="UP000004947">
    <property type="component" value="Unassembled WGS sequence"/>
</dbReference>
<evidence type="ECO:0000313" key="2">
    <source>
        <dbReference type="Proteomes" id="UP000004947"/>
    </source>
</evidence>
<dbReference type="InterPro" id="IPR045738">
    <property type="entry name" value="DUF6088"/>
</dbReference>
<dbReference type="AlphaFoldDB" id="A6DS97"/>
<dbReference type="EMBL" id="ABCK01000029">
    <property type="protein sequence ID" value="EDM25442.1"/>
    <property type="molecule type" value="Genomic_DNA"/>
</dbReference>
<evidence type="ECO:0000313" key="1">
    <source>
        <dbReference type="EMBL" id="EDM25442.1"/>
    </source>
</evidence>
<dbReference type="eggNOG" id="COG5340">
    <property type="taxonomic scope" value="Bacteria"/>
</dbReference>
<dbReference type="OrthoDB" id="9798200at2"/>
<proteinExistence type="predicted"/>
<dbReference type="RefSeq" id="WP_007280712.1">
    <property type="nucleotide sequence ID" value="NZ_ABCK01000029.1"/>
</dbReference>
<dbReference type="STRING" id="313628.LNTAR_25275"/>
<sequence>MKNTAYIREKIESFADGYVFSYLEFMDKVDGKESVIKALNRMVQSGCLCKLSKGKFFKAEASPFGVLAPNQYEIVKDLLEKDGQRIGYLTGLSIFNKLGLTTQLSSSIQIGRNEVRSSFKRGIYSVTFLKQKNIILEENIALLQLLDCLRLIKKIPDSNTRDLCLRLKVLLGELSEEDMKKILDLALKYPPASRALLGAFLCDLGREEMTSALKKSLNPITTYKIADVTRELKSADDWRIQ</sequence>
<accession>A6DS97</accession>
<organism evidence="1 2">
    <name type="scientific">Lentisphaera araneosa HTCC2155</name>
    <dbReference type="NCBI Taxonomy" id="313628"/>
    <lineage>
        <taxon>Bacteria</taxon>
        <taxon>Pseudomonadati</taxon>
        <taxon>Lentisphaerota</taxon>
        <taxon>Lentisphaeria</taxon>
        <taxon>Lentisphaerales</taxon>
        <taxon>Lentisphaeraceae</taxon>
        <taxon>Lentisphaera</taxon>
    </lineage>
</organism>
<dbReference type="Pfam" id="PF19570">
    <property type="entry name" value="DUF6088"/>
    <property type="match status" value="1"/>
</dbReference>
<protein>
    <recommendedName>
        <fullName evidence="3">AbiEi antitoxin C-terminal domain-containing protein</fullName>
    </recommendedName>
</protein>
<reference evidence="1 2" key="1">
    <citation type="journal article" date="2010" name="J. Bacteriol.">
        <title>Genome sequence of Lentisphaera araneosa HTCC2155T, the type species of the order Lentisphaerales in the phylum Lentisphaerae.</title>
        <authorList>
            <person name="Thrash J.C."/>
            <person name="Cho J.C."/>
            <person name="Vergin K.L."/>
            <person name="Morris R.M."/>
            <person name="Giovannoni S.J."/>
        </authorList>
    </citation>
    <scope>NUCLEOTIDE SEQUENCE [LARGE SCALE GENOMIC DNA]</scope>
    <source>
        <strain evidence="1 2">HTCC2155</strain>
    </source>
</reference>
<keyword evidence="2" id="KW-1185">Reference proteome</keyword>
<gene>
    <name evidence="1" type="ORF">LNTAR_25275</name>
</gene>
<evidence type="ECO:0008006" key="3">
    <source>
        <dbReference type="Google" id="ProtNLM"/>
    </source>
</evidence>
<name>A6DS97_9BACT</name>